<dbReference type="PANTHER" id="PTHR32439">
    <property type="entry name" value="FERREDOXIN--NITRITE REDUCTASE, CHLOROPLASTIC"/>
    <property type="match status" value="1"/>
</dbReference>
<gene>
    <name evidence="11" type="ORF">SHKM778_25600</name>
</gene>
<evidence type="ECO:0000256" key="5">
    <source>
        <dbReference type="ARBA" id="ARBA00022723"/>
    </source>
</evidence>
<dbReference type="GO" id="GO:0051539">
    <property type="term" value="F:4 iron, 4 sulfur cluster binding"/>
    <property type="evidence" value="ECO:0007669"/>
    <property type="project" value="UniProtKB-KW"/>
</dbReference>
<evidence type="ECO:0000256" key="8">
    <source>
        <dbReference type="ARBA" id="ARBA00023014"/>
    </source>
</evidence>
<dbReference type="InterPro" id="IPR006067">
    <property type="entry name" value="NO2/SO3_Rdtase_4Fe4S_dom"/>
</dbReference>
<comment type="cofactor">
    <cofactor evidence="1">
        <name>[4Fe-4S] cluster</name>
        <dbReference type="ChEBI" id="CHEBI:49883"/>
    </cofactor>
</comment>
<evidence type="ECO:0000256" key="9">
    <source>
        <dbReference type="SAM" id="MobiDB-lite"/>
    </source>
</evidence>
<accession>A0AAT9HFI9</accession>
<dbReference type="InterPro" id="IPR045854">
    <property type="entry name" value="NO2/SO3_Rdtase_4Fe4S_sf"/>
</dbReference>
<keyword evidence="4" id="KW-0349">Heme</keyword>
<evidence type="ECO:0000256" key="1">
    <source>
        <dbReference type="ARBA" id="ARBA00001966"/>
    </source>
</evidence>
<keyword evidence="8" id="KW-0411">Iron-sulfur</keyword>
<organism evidence="11">
    <name type="scientific">Streptomyces haneummycinicus</name>
    <dbReference type="NCBI Taxonomy" id="3074435"/>
    <lineage>
        <taxon>Bacteria</taxon>
        <taxon>Bacillati</taxon>
        <taxon>Actinomycetota</taxon>
        <taxon>Actinomycetes</taxon>
        <taxon>Kitasatosporales</taxon>
        <taxon>Streptomycetaceae</taxon>
        <taxon>Streptomyces</taxon>
    </lineage>
</organism>
<dbReference type="Pfam" id="PF01077">
    <property type="entry name" value="NIR_SIR"/>
    <property type="match status" value="1"/>
</dbReference>
<sequence length="130" mass="13959">MRGLSARHPGQPGRRGERRRGAGRHPAIREITERFIGDPELSNLPRKFKTSVSWLPDVPFQIHDVSFLGVEHPELGPGFDLWLGGGLSTAPRLADRAGAWVPLAEVPEVWAGWSVCSVTTATGGCATGPG</sequence>
<evidence type="ECO:0000313" key="11">
    <source>
        <dbReference type="EMBL" id="BFO16172.1"/>
    </source>
</evidence>
<reference evidence="11" key="2">
    <citation type="submission" date="2024-07" db="EMBL/GenBank/DDBJ databases">
        <title>Streptomyces haneummycinica sp. nov., a new antibiotic-producing actinobacterium isolated from marine sediment.</title>
        <authorList>
            <person name="Uemura M."/>
            <person name="Hamada M."/>
            <person name="Hirano S."/>
            <person name="Kobayashi K."/>
            <person name="Ohshiro T."/>
            <person name="Kobayashi T."/>
            <person name="Terahara T."/>
        </authorList>
    </citation>
    <scope>NUCLEOTIDE SEQUENCE</scope>
    <source>
        <strain evidence="11">KM77-8</strain>
    </source>
</reference>
<comment type="similarity">
    <text evidence="2">Belongs to the nitrite and sulfite reductase 4Fe-4S domain family.</text>
</comment>
<dbReference type="Gene3D" id="3.30.413.10">
    <property type="entry name" value="Sulfite Reductase Hemoprotein, domain 1"/>
    <property type="match status" value="1"/>
</dbReference>
<evidence type="ECO:0000256" key="6">
    <source>
        <dbReference type="ARBA" id="ARBA00023002"/>
    </source>
</evidence>
<name>A0AAT9HFI9_9ACTN</name>
<dbReference type="GO" id="GO:0016491">
    <property type="term" value="F:oxidoreductase activity"/>
    <property type="evidence" value="ECO:0007669"/>
    <property type="project" value="UniProtKB-KW"/>
</dbReference>
<feature type="region of interest" description="Disordered" evidence="9">
    <location>
        <begin position="1"/>
        <end position="27"/>
    </location>
</feature>
<feature type="domain" description="Nitrite/sulphite reductase 4Fe-4S" evidence="10">
    <location>
        <begin position="26"/>
        <end position="110"/>
    </location>
</feature>
<evidence type="ECO:0000259" key="10">
    <source>
        <dbReference type="Pfam" id="PF01077"/>
    </source>
</evidence>
<dbReference type="EMBL" id="AP035768">
    <property type="protein sequence ID" value="BFO16172.1"/>
    <property type="molecule type" value="Genomic_DNA"/>
</dbReference>
<keyword evidence="5" id="KW-0479">Metal-binding</keyword>
<dbReference type="AlphaFoldDB" id="A0AAT9HFI9"/>
<dbReference type="GO" id="GO:0020037">
    <property type="term" value="F:heme binding"/>
    <property type="evidence" value="ECO:0007669"/>
    <property type="project" value="InterPro"/>
</dbReference>
<protein>
    <recommendedName>
        <fullName evidence="10">Nitrite/sulphite reductase 4Fe-4S domain-containing protein</fullName>
    </recommendedName>
</protein>
<evidence type="ECO:0000256" key="2">
    <source>
        <dbReference type="ARBA" id="ARBA00010429"/>
    </source>
</evidence>
<dbReference type="PANTHER" id="PTHR32439:SF0">
    <property type="entry name" value="FERREDOXIN--NITRITE REDUCTASE, CHLOROPLASTIC"/>
    <property type="match status" value="1"/>
</dbReference>
<keyword evidence="6" id="KW-0560">Oxidoreductase</keyword>
<evidence type="ECO:0000256" key="7">
    <source>
        <dbReference type="ARBA" id="ARBA00023004"/>
    </source>
</evidence>
<dbReference type="SUPFAM" id="SSF56014">
    <property type="entry name" value="Nitrite and sulphite reductase 4Fe-4S domain-like"/>
    <property type="match status" value="1"/>
</dbReference>
<dbReference type="GO" id="GO:0046872">
    <property type="term" value="F:metal ion binding"/>
    <property type="evidence" value="ECO:0007669"/>
    <property type="project" value="UniProtKB-KW"/>
</dbReference>
<proteinExistence type="inferred from homology"/>
<reference evidence="11" key="1">
    <citation type="submission" date="2024-06" db="EMBL/GenBank/DDBJ databases">
        <authorList>
            <consortium name="consrtm"/>
            <person name="Uemura M."/>
            <person name="Terahara T."/>
        </authorList>
    </citation>
    <scope>NUCLEOTIDE SEQUENCE</scope>
    <source>
        <strain evidence="11">KM77-8</strain>
    </source>
</reference>
<keyword evidence="3" id="KW-0004">4Fe-4S</keyword>
<evidence type="ECO:0000256" key="4">
    <source>
        <dbReference type="ARBA" id="ARBA00022617"/>
    </source>
</evidence>
<keyword evidence="7" id="KW-0408">Iron</keyword>
<dbReference type="InterPro" id="IPR051329">
    <property type="entry name" value="NIR_SIR_4Fe-4S"/>
</dbReference>
<evidence type="ECO:0000256" key="3">
    <source>
        <dbReference type="ARBA" id="ARBA00022485"/>
    </source>
</evidence>